<evidence type="ECO:0000256" key="2">
    <source>
        <dbReference type="ARBA" id="ARBA00022737"/>
    </source>
</evidence>
<evidence type="ECO:0000256" key="3">
    <source>
        <dbReference type="SAM" id="Coils"/>
    </source>
</evidence>
<keyword evidence="2" id="KW-0677">Repeat</keyword>
<dbReference type="SMR" id="A2DAX5"/>
<dbReference type="GO" id="GO:0060271">
    <property type="term" value="P:cilium assembly"/>
    <property type="evidence" value="ECO:0000318"/>
    <property type="project" value="GO_Central"/>
</dbReference>
<keyword evidence="1" id="KW-0853">WD repeat</keyword>
<feature type="coiled-coil region" evidence="3">
    <location>
        <begin position="289"/>
        <end position="316"/>
    </location>
</feature>
<dbReference type="AlphaFoldDB" id="A2DAX5"/>
<dbReference type="KEGG" id="tva:5467856"/>
<keyword evidence="3" id="KW-0175">Coiled coil</keyword>
<dbReference type="RefSeq" id="XP_001583291.1">
    <property type="nucleotide sequence ID" value="XM_001583241.1"/>
</dbReference>
<dbReference type="VEuPathDB" id="TrichDB:TVAG_377840"/>
<dbReference type="STRING" id="5722.A2DAX5"/>
<dbReference type="InterPro" id="IPR051570">
    <property type="entry name" value="TBC1_cilium_biogenesis"/>
</dbReference>
<dbReference type="VEuPathDB" id="TrichDB:TVAGG3_0517740"/>
<accession>A2DAX5</accession>
<dbReference type="PANTHER" id="PTHR19853">
    <property type="entry name" value="WD REPEAT CONTAINING PROTEIN 3 WDR3"/>
    <property type="match status" value="1"/>
</dbReference>
<evidence type="ECO:0000256" key="1">
    <source>
        <dbReference type="ARBA" id="ARBA00022574"/>
    </source>
</evidence>
<evidence type="ECO:0000313" key="5">
    <source>
        <dbReference type="Proteomes" id="UP000001542"/>
    </source>
</evidence>
<dbReference type="eggNOG" id="KOG1093">
    <property type="taxonomic scope" value="Eukaryota"/>
</dbReference>
<dbReference type="InParanoid" id="A2DAX5"/>
<dbReference type="Proteomes" id="UP000001542">
    <property type="component" value="Unassembled WGS sequence"/>
</dbReference>
<reference evidence="4" key="2">
    <citation type="journal article" date="2007" name="Science">
        <title>Draft genome sequence of the sexually transmitted pathogen Trichomonas vaginalis.</title>
        <authorList>
            <person name="Carlton J.M."/>
            <person name="Hirt R.P."/>
            <person name="Silva J.C."/>
            <person name="Delcher A.L."/>
            <person name="Schatz M."/>
            <person name="Zhao Q."/>
            <person name="Wortman J.R."/>
            <person name="Bidwell S.L."/>
            <person name="Alsmark U.C.M."/>
            <person name="Besteiro S."/>
            <person name="Sicheritz-Ponten T."/>
            <person name="Noel C.J."/>
            <person name="Dacks J.B."/>
            <person name="Foster P.G."/>
            <person name="Simillion C."/>
            <person name="Van de Peer Y."/>
            <person name="Miranda-Saavedra D."/>
            <person name="Barton G.J."/>
            <person name="Westrop G.D."/>
            <person name="Mueller S."/>
            <person name="Dessi D."/>
            <person name="Fiori P.L."/>
            <person name="Ren Q."/>
            <person name="Paulsen I."/>
            <person name="Zhang H."/>
            <person name="Bastida-Corcuera F.D."/>
            <person name="Simoes-Barbosa A."/>
            <person name="Brown M.T."/>
            <person name="Hayes R.D."/>
            <person name="Mukherjee M."/>
            <person name="Okumura C.Y."/>
            <person name="Schneider R."/>
            <person name="Smith A.J."/>
            <person name="Vanacova S."/>
            <person name="Villalvazo M."/>
            <person name="Haas B.J."/>
            <person name="Pertea M."/>
            <person name="Feldblyum T.V."/>
            <person name="Utterback T.R."/>
            <person name="Shu C.L."/>
            <person name="Osoegawa K."/>
            <person name="de Jong P.J."/>
            <person name="Hrdy I."/>
            <person name="Horvathova L."/>
            <person name="Zubacova Z."/>
            <person name="Dolezal P."/>
            <person name="Malik S.B."/>
            <person name="Logsdon J.M. Jr."/>
            <person name="Henze K."/>
            <person name="Gupta A."/>
            <person name="Wang C.C."/>
            <person name="Dunne R.L."/>
            <person name="Upcroft J.A."/>
            <person name="Upcroft P."/>
            <person name="White O."/>
            <person name="Salzberg S.L."/>
            <person name="Tang P."/>
            <person name="Chiu C.-H."/>
            <person name="Lee Y.-S."/>
            <person name="Embley T.M."/>
            <person name="Coombs G.H."/>
            <person name="Mottram J.C."/>
            <person name="Tachezy J."/>
            <person name="Fraser-Liggett C.M."/>
            <person name="Johnson P.J."/>
        </authorList>
    </citation>
    <scope>NUCLEOTIDE SEQUENCE [LARGE SCALE GENOMIC DNA]</scope>
    <source>
        <strain evidence="4">G3</strain>
    </source>
</reference>
<protein>
    <recommendedName>
        <fullName evidence="6">Rab-GAP TBC domain-containing protein</fullName>
    </recommendedName>
</protein>
<keyword evidence="5" id="KW-1185">Reference proteome</keyword>
<organism evidence="4 5">
    <name type="scientific">Trichomonas vaginalis (strain ATCC PRA-98 / G3)</name>
    <dbReference type="NCBI Taxonomy" id="412133"/>
    <lineage>
        <taxon>Eukaryota</taxon>
        <taxon>Metamonada</taxon>
        <taxon>Parabasalia</taxon>
        <taxon>Trichomonadida</taxon>
        <taxon>Trichomonadidae</taxon>
        <taxon>Trichomonas</taxon>
    </lineage>
</organism>
<proteinExistence type="predicted"/>
<gene>
    <name evidence="4" type="ORF">TVAG_377840</name>
</gene>
<name>A2DAX5_TRIV3</name>
<reference evidence="4" key="1">
    <citation type="submission" date="2006-10" db="EMBL/GenBank/DDBJ databases">
        <authorList>
            <person name="Amadeo P."/>
            <person name="Zhao Q."/>
            <person name="Wortman J."/>
            <person name="Fraser-Liggett C."/>
            <person name="Carlton J."/>
        </authorList>
    </citation>
    <scope>NUCLEOTIDE SEQUENCE</scope>
    <source>
        <strain evidence="4">G3</strain>
    </source>
</reference>
<evidence type="ECO:0008006" key="6">
    <source>
        <dbReference type="Google" id="ProtNLM"/>
    </source>
</evidence>
<sequence length="469" mass="54302">MFNEYSPMAMAEPTFMQLGPPGEPPADISPKKLIRLLKKFNFFPDQHRKMVWSYVLKLPNNVKEAQSFKSKPTLPNVKTLCDNQHVSQAAFRLTNALVHWHTPLINCDWLPQMAQKLTNAFPNSFTFCFEVVIILLTNAFGEWMTQIPGPPPEVLSRIDTIFATEFPSLRDSLGTSLVAWPAYRSIFSTSLYDRPWIQLMDFILLSEPQFLEFAVIAWLGMNETQLHEDHETFNIAPRPVAVPILVENAIKLYNKSPPAFHVYRTFKYLNDKFYPTIEGSSDAVVLCTLQSDQERLLALQKQLEVERKQADDAELAKTRKEQTYRSIEAMHEKKKQEEKLATSRASVELEKRMQQIRLESVRLKQAEELQFIEQWENEWEKRMDFSHSNLSSKLNNSMGLNKEEEDDNKLTSMASMRDGDLLLRESRRVSISRGKHARSEIESQVHQRAVHNEVNKLAMNPEMLMLGQK</sequence>
<evidence type="ECO:0000313" key="4">
    <source>
        <dbReference type="EMBL" id="EAY22305.1"/>
    </source>
</evidence>
<dbReference type="OrthoDB" id="5578278at2759"/>
<dbReference type="EMBL" id="DS113184">
    <property type="protein sequence ID" value="EAY22305.1"/>
    <property type="molecule type" value="Genomic_DNA"/>
</dbReference>
<dbReference type="GO" id="GO:0036064">
    <property type="term" value="C:ciliary basal body"/>
    <property type="evidence" value="ECO:0000318"/>
    <property type="project" value="GO_Central"/>
</dbReference>
<dbReference type="PANTHER" id="PTHR19853:SF1">
    <property type="entry name" value="TBC1 DOMAIN FAMILY MEMBER 31"/>
    <property type="match status" value="1"/>
</dbReference>